<dbReference type="AlphaFoldDB" id="A0A482WKJ7"/>
<sequence>MVPAKKCNLNLRLLLLFIFGILVVWIVLQIDIEENSLEADVEPHFQPTEMTLKLSEFLINTKGCRIPAMEPFDPSINKFVFEDEPIICETEKYPPIVYSNFTHVYLDPVAISAYNLTNLTCCFVPFWRVTADAAEVVDGVAHHDIDTLHRYHNQCIEFEEAEKIENYEFIKVTCSTENRTFVDYHSFTPLRHHLKHQKKNRPIDTDHVNVMIIGVDAVSRLNLYRQMPATLDYLKNKLKVVEMFGYNKVADNTFPNLVPVLSGLSEKELSESCWPTTKHTFDKCPFLWKNYSNSGYITCFAEDASWMGIFNYLKSSFWKQPTDYYWRIFNKKAEDEIGHQKRMNAKLCIGRRLTFEVLLDYAEKFYLSTRENRTFSLIWESSLSHDFLNLPKFGDSYYRGFFKRLDSKGVFNNSVLVFMSDHGIRWGDIRNTYQGHLEERLPFLYFSFPEWFRKKYSIAIRNLKYNSRRLTTPFDLHETLLHLLDLGGLSKEGLNRKINYLKHRVVKPKGISLFLPISSERTCAEAGVTEHWCSCHQTVSVALNDSTVIEASNSVVAYMNGLIEQFKQCAKLQLHRVMNARLEQTLPHIKNSDRAVQDYIVTLEVQPGGGTFEATVRHSTNNTFNLMGTVSRTNTYGKHKSCMDNYHLELYCYCL</sequence>
<protein>
    <submittedName>
        <fullName evidence="1">Uncharacterized protein</fullName>
    </submittedName>
</protein>
<dbReference type="SMR" id="A0A482WKJ7"/>
<dbReference type="GO" id="GO:0005615">
    <property type="term" value="C:extracellular space"/>
    <property type="evidence" value="ECO:0007669"/>
    <property type="project" value="TreeGrafter"/>
</dbReference>
<dbReference type="FunFam" id="3.40.720.10:FF:000017">
    <property type="entry name" value="Predicted protein"/>
    <property type="match status" value="1"/>
</dbReference>
<name>A0A482WKJ7_LAOST</name>
<comment type="caution">
    <text evidence="1">The sequence shown here is derived from an EMBL/GenBank/DDBJ whole genome shotgun (WGS) entry which is preliminary data.</text>
</comment>
<evidence type="ECO:0000313" key="2">
    <source>
        <dbReference type="Proteomes" id="UP000291343"/>
    </source>
</evidence>
<evidence type="ECO:0000313" key="1">
    <source>
        <dbReference type="EMBL" id="RZF33988.1"/>
    </source>
</evidence>
<dbReference type="SUPFAM" id="SSF53649">
    <property type="entry name" value="Alkaline phosphatase-like"/>
    <property type="match status" value="1"/>
</dbReference>
<dbReference type="STRING" id="195883.A0A482WKJ7"/>
<dbReference type="OrthoDB" id="413313at2759"/>
<gene>
    <name evidence="1" type="ORF">LSTR_LSTR006904</name>
</gene>
<dbReference type="EMBL" id="QKKF02033054">
    <property type="protein sequence ID" value="RZF33988.1"/>
    <property type="molecule type" value="Genomic_DNA"/>
</dbReference>
<dbReference type="InterPro" id="IPR004245">
    <property type="entry name" value="DUF229"/>
</dbReference>
<dbReference type="PANTHER" id="PTHR10974">
    <property type="entry name" value="FI08016P-RELATED"/>
    <property type="match status" value="1"/>
</dbReference>
<dbReference type="PANTHER" id="PTHR10974:SF1">
    <property type="entry name" value="FI08016P-RELATED"/>
    <property type="match status" value="1"/>
</dbReference>
<reference evidence="1 2" key="1">
    <citation type="journal article" date="2017" name="Gigascience">
        <title>Genome sequence of the small brown planthopper, Laodelphax striatellus.</title>
        <authorList>
            <person name="Zhu J."/>
            <person name="Jiang F."/>
            <person name="Wang X."/>
            <person name="Yang P."/>
            <person name="Bao Y."/>
            <person name="Zhao W."/>
            <person name="Wang W."/>
            <person name="Lu H."/>
            <person name="Wang Q."/>
            <person name="Cui N."/>
            <person name="Li J."/>
            <person name="Chen X."/>
            <person name="Luo L."/>
            <person name="Yu J."/>
            <person name="Kang L."/>
            <person name="Cui F."/>
        </authorList>
    </citation>
    <scope>NUCLEOTIDE SEQUENCE [LARGE SCALE GENOMIC DNA]</scope>
    <source>
        <strain evidence="1">Lst14</strain>
    </source>
</reference>
<dbReference type="CDD" id="cd16021">
    <property type="entry name" value="ALP_like"/>
    <property type="match status" value="1"/>
</dbReference>
<dbReference type="InterPro" id="IPR017850">
    <property type="entry name" value="Alkaline_phosphatase_core_sf"/>
</dbReference>
<keyword evidence="2" id="KW-1185">Reference proteome</keyword>
<dbReference type="FunCoup" id="A0A482WKJ7">
    <property type="interactions" value="9"/>
</dbReference>
<accession>A0A482WKJ7</accession>
<organism evidence="1 2">
    <name type="scientific">Laodelphax striatellus</name>
    <name type="common">Small brown planthopper</name>
    <name type="synonym">Delphax striatella</name>
    <dbReference type="NCBI Taxonomy" id="195883"/>
    <lineage>
        <taxon>Eukaryota</taxon>
        <taxon>Metazoa</taxon>
        <taxon>Ecdysozoa</taxon>
        <taxon>Arthropoda</taxon>
        <taxon>Hexapoda</taxon>
        <taxon>Insecta</taxon>
        <taxon>Pterygota</taxon>
        <taxon>Neoptera</taxon>
        <taxon>Paraneoptera</taxon>
        <taxon>Hemiptera</taxon>
        <taxon>Auchenorrhyncha</taxon>
        <taxon>Fulgoroidea</taxon>
        <taxon>Delphacidae</taxon>
        <taxon>Criomorphinae</taxon>
        <taxon>Laodelphax</taxon>
    </lineage>
</organism>
<dbReference type="Pfam" id="PF02995">
    <property type="entry name" value="DUF229"/>
    <property type="match status" value="1"/>
</dbReference>
<dbReference type="InParanoid" id="A0A482WKJ7"/>
<dbReference type="Proteomes" id="UP000291343">
    <property type="component" value="Unassembled WGS sequence"/>
</dbReference>
<proteinExistence type="predicted"/>
<dbReference type="Gene3D" id="3.40.720.10">
    <property type="entry name" value="Alkaline Phosphatase, subunit A"/>
    <property type="match status" value="1"/>
</dbReference>